<dbReference type="AlphaFoldDB" id="A0A9N9AYI7"/>
<accession>A0A9N9AYI7</accession>
<comment type="caution">
    <text evidence="1">The sequence shown here is derived from an EMBL/GenBank/DDBJ whole genome shotgun (WGS) entry which is preliminary data.</text>
</comment>
<organism evidence="1 2">
    <name type="scientific">Diversispora eburnea</name>
    <dbReference type="NCBI Taxonomy" id="1213867"/>
    <lineage>
        <taxon>Eukaryota</taxon>
        <taxon>Fungi</taxon>
        <taxon>Fungi incertae sedis</taxon>
        <taxon>Mucoromycota</taxon>
        <taxon>Glomeromycotina</taxon>
        <taxon>Glomeromycetes</taxon>
        <taxon>Diversisporales</taxon>
        <taxon>Diversisporaceae</taxon>
        <taxon>Diversispora</taxon>
    </lineage>
</organism>
<dbReference type="Proteomes" id="UP000789706">
    <property type="component" value="Unassembled WGS sequence"/>
</dbReference>
<reference evidence="1" key="1">
    <citation type="submission" date="2021-06" db="EMBL/GenBank/DDBJ databases">
        <authorList>
            <person name="Kallberg Y."/>
            <person name="Tangrot J."/>
            <person name="Rosling A."/>
        </authorList>
    </citation>
    <scope>NUCLEOTIDE SEQUENCE</scope>
    <source>
        <strain evidence="1">AZ414A</strain>
    </source>
</reference>
<proteinExistence type="predicted"/>
<gene>
    <name evidence="1" type="ORF">DEBURN_LOCUS6778</name>
</gene>
<sequence length="88" mass="9842">MPNHTTRDKILTSVAVGFTSVRVVIAVGLGRVNFDIQSKDLISNVDKHYIPIDEIIYCILIYIIHIDASTDRCPHGYIRQKKTCTGVA</sequence>
<evidence type="ECO:0000313" key="2">
    <source>
        <dbReference type="Proteomes" id="UP000789706"/>
    </source>
</evidence>
<keyword evidence="2" id="KW-1185">Reference proteome</keyword>
<dbReference type="EMBL" id="CAJVPK010000736">
    <property type="protein sequence ID" value="CAG8544321.1"/>
    <property type="molecule type" value="Genomic_DNA"/>
</dbReference>
<evidence type="ECO:0000313" key="1">
    <source>
        <dbReference type="EMBL" id="CAG8544321.1"/>
    </source>
</evidence>
<name>A0A9N9AYI7_9GLOM</name>
<protein>
    <submittedName>
        <fullName evidence="1">4590_t:CDS:1</fullName>
    </submittedName>
</protein>